<dbReference type="InterPro" id="IPR001036">
    <property type="entry name" value="Acrflvin-R"/>
</dbReference>
<keyword evidence="1" id="KW-0472">Membrane</keyword>
<protein>
    <submittedName>
        <fullName evidence="2">Multidrug efflux pump subunit AcrB</fullName>
    </submittedName>
</protein>
<dbReference type="Gene3D" id="1.20.1640.10">
    <property type="entry name" value="Multidrug efflux transporter AcrB transmembrane domain"/>
    <property type="match status" value="2"/>
</dbReference>
<dbReference type="PANTHER" id="PTHR32063:SF18">
    <property type="entry name" value="CATION EFFLUX SYSTEM PROTEIN"/>
    <property type="match status" value="1"/>
</dbReference>
<feature type="transmembrane region" description="Helical" evidence="1">
    <location>
        <begin position="474"/>
        <end position="496"/>
    </location>
</feature>
<evidence type="ECO:0000256" key="1">
    <source>
        <dbReference type="SAM" id="Phobius"/>
    </source>
</evidence>
<feature type="transmembrane region" description="Helical" evidence="1">
    <location>
        <begin position="371"/>
        <end position="390"/>
    </location>
</feature>
<feature type="transmembrane region" description="Helical" evidence="1">
    <location>
        <begin position="1013"/>
        <end position="1039"/>
    </location>
</feature>
<feature type="transmembrane region" description="Helical" evidence="1">
    <location>
        <begin position="402"/>
        <end position="423"/>
    </location>
</feature>
<sequence length="1045" mass="112574">MSTADERSAGTRLNLSALAVRERSVTLFLILVTALAGLTAFLQLGRAEDPAFTVRVMVVSALWPGASAQQMQDLVADPLEKRIGEVELFYRLETTARPGRVDMLVEFQDYAPSEQIPDLFYQVRKRMSDAAGSLPAGVLGPFVNDDFSDVYFALYALSAPDLPNRLLVREAERIRDRLARVEGVQKARILGERPQRFFVELDQARLANLGVSPAAVREALDAQNRLAPAGLVETDGPRLYLRPDAELRELEDIRQVPLRVGEHLLTLGEIAEVSRGYEDPPEFLIRAGGEDAVLLGVVMQRGENGLALGERLVEVQKGLEASLPLGVGFTQLTNQADAITHAVDLFQIKFLVAVAVVMLVSFVAIGWRAGLVVGIAIPLTLAITFLLMLIKGINLDRVSLGALIIALGLLVDDAIIAIEMMLVKMEAGWDRLRAAAHAWTVTAAPMLSGTLVTVIGFVPIGFARSGVGEYAGNIFWVLAFALLASWVVAVTFTPYLGTLLLKAPPPGGAHGSESAYATPLYRTLRGLIRGCVRYKIWVVAATFGLLVLSIVGLAGSVQKQFFPSSDRPEVLIDIRLPEGSAIRATAAVVERVEAILADAPGVRSSAAYLGAGAPRFFLALNPEFPNPAFAKLIVVAEGAAERDALIAQLQAHVEAGEFPEARVRVHTLLYGPPVIWPVTFRVVGPDPLVLRRIAEQVREVVAANPNTQDPHLDWGERVPVVRLALDPERLRLIGLTPRELAGQLEYQLSGLPATEIREDIRNVQLILRGLGDEGQASLDGAGAGSGADDSAAVITPTSLAGINLKTLDGRTIPLEQAGELMIAFEDPVLKRYNREPFIAVQSEVRGAQPPNVTQAIWAELQGLVAELPPEYRIDIGGAVEQSGKADASIQRVQPIMLALMLIVIMFQMRSFSGTLMVVATAPLGVIGATLALLIADRPFGFVALLGLIGLAGILMRNTLILAKQIEDNLHQGLERSAAVVEATVQRARPVVLTAAAAVFAFIPLTTDTFWGPLAFVLIGGVLVGTLITLLFLPALYALWFRVRVS</sequence>
<dbReference type="SUPFAM" id="SSF82693">
    <property type="entry name" value="Multidrug efflux transporter AcrB pore domain, PN1, PN2, PC1 and PC2 subdomains"/>
    <property type="match status" value="3"/>
</dbReference>
<dbReference type="InterPro" id="IPR027463">
    <property type="entry name" value="AcrB_DN_DC_subdom"/>
</dbReference>
<dbReference type="SUPFAM" id="SSF82714">
    <property type="entry name" value="Multidrug efflux transporter AcrB TolC docking domain, DN and DC subdomains"/>
    <property type="match status" value="2"/>
</dbReference>
<dbReference type="GO" id="GO:0042910">
    <property type="term" value="F:xenobiotic transmembrane transporter activity"/>
    <property type="evidence" value="ECO:0007669"/>
    <property type="project" value="TreeGrafter"/>
</dbReference>
<dbReference type="Gene3D" id="3.30.70.1440">
    <property type="entry name" value="Multidrug efflux transporter AcrB pore domain"/>
    <property type="match status" value="1"/>
</dbReference>
<feature type="transmembrane region" description="Helical" evidence="1">
    <location>
        <begin position="914"/>
        <end position="934"/>
    </location>
</feature>
<dbReference type="Pfam" id="PF00873">
    <property type="entry name" value="ACR_tran"/>
    <property type="match status" value="1"/>
</dbReference>
<feature type="transmembrane region" description="Helical" evidence="1">
    <location>
        <begin position="941"/>
        <end position="962"/>
    </location>
</feature>
<keyword evidence="3" id="KW-1185">Reference proteome</keyword>
<dbReference type="EMBL" id="FNNZ01000002">
    <property type="protein sequence ID" value="SDW18308.1"/>
    <property type="molecule type" value="Genomic_DNA"/>
</dbReference>
<dbReference type="OrthoDB" id="9757940at2"/>
<feature type="transmembrane region" description="Helical" evidence="1">
    <location>
        <begin position="25"/>
        <end position="45"/>
    </location>
</feature>
<keyword evidence="1" id="KW-1133">Transmembrane helix</keyword>
<feature type="transmembrane region" description="Helical" evidence="1">
    <location>
        <begin position="536"/>
        <end position="557"/>
    </location>
</feature>
<gene>
    <name evidence="2" type="ORF">SAMN05421783_10212</name>
</gene>
<feature type="transmembrane region" description="Helical" evidence="1">
    <location>
        <begin position="348"/>
        <end position="365"/>
    </location>
</feature>
<dbReference type="PANTHER" id="PTHR32063">
    <property type="match status" value="1"/>
</dbReference>
<keyword evidence="1" id="KW-0812">Transmembrane</keyword>
<dbReference type="Proteomes" id="UP000198816">
    <property type="component" value="Unassembled WGS sequence"/>
</dbReference>
<dbReference type="STRING" id="1058.SAMN05421783_10212"/>
<reference evidence="3" key="1">
    <citation type="submission" date="2016-10" db="EMBL/GenBank/DDBJ databases">
        <authorList>
            <person name="Varghese N."/>
            <person name="Submissions S."/>
        </authorList>
    </citation>
    <scope>NUCLEOTIDE SEQUENCE [LARGE SCALE GENOMIC DNA]</scope>
    <source>
        <strain evidence="3">DSM 217</strain>
    </source>
</reference>
<evidence type="ECO:0000313" key="2">
    <source>
        <dbReference type="EMBL" id="SDW18308.1"/>
    </source>
</evidence>
<proteinExistence type="predicted"/>
<dbReference type="GO" id="GO:0005886">
    <property type="term" value="C:plasma membrane"/>
    <property type="evidence" value="ECO:0007669"/>
    <property type="project" value="TreeGrafter"/>
</dbReference>
<organism evidence="2 3">
    <name type="scientific">Thiocapsa roseopersicina</name>
    <dbReference type="NCBI Taxonomy" id="1058"/>
    <lineage>
        <taxon>Bacteria</taxon>
        <taxon>Pseudomonadati</taxon>
        <taxon>Pseudomonadota</taxon>
        <taxon>Gammaproteobacteria</taxon>
        <taxon>Chromatiales</taxon>
        <taxon>Chromatiaceae</taxon>
        <taxon>Thiocapsa</taxon>
    </lineage>
</organism>
<dbReference type="AlphaFoldDB" id="A0A1H2RGF2"/>
<accession>A0A1H2RGF2</accession>
<dbReference type="PRINTS" id="PR00702">
    <property type="entry name" value="ACRIFLAVINRP"/>
</dbReference>
<evidence type="ECO:0000313" key="3">
    <source>
        <dbReference type="Proteomes" id="UP000198816"/>
    </source>
</evidence>
<dbReference type="Gene3D" id="3.30.70.1320">
    <property type="entry name" value="Multidrug efflux transporter AcrB pore domain like"/>
    <property type="match status" value="1"/>
</dbReference>
<name>A0A1H2RGF2_THIRO</name>
<dbReference type="Gene3D" id="3.30.2090.10">
    <property type="entry name" value="Multidrug efflux transporter AcrB TolC docking domain, DN and DC subdomains"/>
    <property type="match status" value="2"/>
</dbReference>
<dbReference type="Gene3D" id="3.30.70.1430">
    <property type="entry name" value="Multidrug efflux transporter AcrB pore domain"/>
    <property type="match status" value="2"/>
</dbReference>
<feature type="transmembrane region" description="Helical" evidence="1">
    <location>
        <begin position="443"/>
        <end position="462"/>
    </location>
</feature>
<dbReference type="SUPFAM" id="SSF82866">
    <property type="entry name" value="Multidrug efflux transporter AcrB transmembrane domain"/>
    <property type="match status" value="2"/>
</dbReference>
<dbReference type="RefSeq" id="WP_093027916.1">
    <property type="nucleotide sequence ID" value="NZ_FNNZ01000002.1"/>
</dbReference>